<dbReference type="PANTHER" id="PTHR32196">
    <property type="entry name" value="ABC TRANSPORTER PERMEASE PROTEIN YPHD-RELATED-RELATED"/>
    <property type="match status" value="1"/>
</dbReference>
<feature type="transmembrane region" description="Helical" evidence="6">
    <location>
        <begin position="132"/>
        <end position="150"/>
    </location>
</feature>
<keyword evidence="3 6" id="KW-0812">Transmembrane</keyword>
<dbReference type="GO" id="GO:0022857">
    <property type="term" value="F:transmembrane transporter activity"/>
    <property type="evidence" value="ECO:0007669"/>
    <property type="project" value="InterPro"/>
</dbReference>
<keyword evidence="4 6" id="KW-1133">Transmembrane helix</keyword>
<keyword evidence="5 6" id="KW-0472">Membrane</keyword>
<name>A0A5C6AE41_9BACT</name>
<proteinExistence type="predicted"/>
<accession>A0A5C6AE41</accession>
<evidence type="ECO:0000256" key="5">
    <source>
        <dbReference type="ARBA" id="ARBA00023136"/>
    </source>
</evidence>
<evidence type="ECO:0000256" key="1">
    <source>
        <dbReference type="ARBA" id="ARBA00004651"/>
    </source>
</evidence>
<dbReference type="Pfam" id="PF02653">
    <property type="entry name" value="BPD_transp_2"/>
    <property type="match status" value="1"/>
</dbReference>
<comment type="caution">
    <text evidence="7">The sequence shown here is derived from an EMBL/GenBank/DDBJ whole genome shotgun (WGS) entry which is preliminary data.</text>
</comment>
<dbReference type="PANTHER" id="PTHR32196:SF72">
    <property type="entry name" value="RIBOSE IMPORT PERMEASE PROTEIN RBSC"/>
    <property type="match status" value="1"/>
</dbReference>
<feature type="transmembrane region" description="Helical" evidence="6">
    <location>
        <begin position="73"/>
        <end position="94"/>
    </location>
</feature>
<feature type="transmembrane region" description="Helical" evidence="6">
    <location>
        <begin position="170"/>
        <end position="190"/>
    </location>
</feature>
<sequence length="328" mass="32760">MTDRPSLGARAAKLQAIAALVVLVIGLSLATDSFWTPDNGVNVLRQISVNLCLSIGMTLVIVAGGIDLSVGSVLALSGAVAAGMLKNGVDIAAIGSHLEFTAAGAVAVGIVVGLLCGAFNGTAITRFGLPPFVATLGMLSIARGLTMLWTGGHPITGLGETFGALGSGRFLGLPTPAWVVAGLVLVFAVVTRRTPFGLHLYAVGGSERAAKLSGVDVGRVKFLAYTLCGGLAGMAGVLVAARLDSATPNAGIAYELDSIAAVVIGGASLSGGRGSVFGAVLGCLIIGVLNNGLVLMEVSPFWQQVIKGAVILAAVAIDRATRTGGASE</sequence>
<reference evidence="7 8" key="1">
    <citation type="submission" date="2019-02" db="EMBL/GenBank/DDBJ databases">
        <title>Deep-cultivation of Planctomycetes and their phenomic and genomic characterization uncovers novel biology.</title>
        <authorList>
            <person name="Wiegand S."/>
            <person name="Jogler M."/>
            <person name="Boedeker C."/>
            <person name="Pinto D."/>
            <person name="Vollmers J."/>
            <person name="Rivas-Marin E."/>
            <person name="Kohn T."/>
            <person name="Peeters S.H."/>
            <person name="Heuer A."/>
            <person name="Rast P."/>
            <person name="Oberbeckmann S."/>
            <person name="Bunk B."/>
            <person name="Jeske O."/>
            <person name="Meyerdierks A."/>
            <person name="Storesund J.E."/>
            <person name="Kallscheuer N."/>
            <person name="Luecker S."/>
            <person name="Lage O.M."/>
            <person name="Pohl T."/>
            <person name="Merkel B.J."/>
            <person name="Hornburger P."/>
            <person name="Mueller R.-W."/>
            <person name="Bruemmer F."/>
            <person name="Labrenz M."/>
            <person name="Spormann A.M."/>
            <person name="Op Den Camp H."/>
            <person name="Overmann J."/>
            <person name="Amann R."/>
            <person name="Jetten M.S.M."/>
            <person name="Mascher T."/>
            <person name="Medema M.H."/>
            <person name="Devos D.P."/>
            <person name="Kaster A.-K."/>
            <person name="Ovreas L."/>
            <person name="Rohde M."/>
            <person name="Galperin M.Y."/>
            <person name="Jogler C."/>
        </authorList>
    </citation>
    <scope>NUCLEOTIDE SEQUENCE [LARGE SCALE GENOMIC DNA]</scope>
    <source>
        <strain evidence="7 8">Pla108</strain>
    </source>
</reference>
<dbReference type="CDD" id="cd06579">
    <property type="entry name" value="TM_PBP1_transp_AraH_like"/>
    <property type="match status" value="1"/>
</dbReference>
<feature type="transmembrane region" description="Helical" evidence="6">
    <location>
        <begin position="46"/>
        <end position="66"/>
    </location>
</feature>
<dbReference type="AlphaFoldDB" id="A0A5C6AE41"/>
<feature type="transmembrane region" description="Helical" evidence="6">
    <location>
        <begin position="222"/>
        <end position="240"/>
    </location>
</feature>
<evidence type="ECO:0000256" key="6">
    <source>
        <dbReference type="SAM" id="Phobius"/>
    </source>
</evidence>
<dbReference type="EMBL" id="SJPR01000002">
    <property type="protein sequence ID" value="TWT97686.1"/>
    <property type="molecule type" value="Genomic_DNA"/>
</dbReference>
<keyword evidence="2" id="KW-1003">Cell membrane</keyword>
<dbReference type="OrthoDB" id="9813906at2"/>
<evidence type="ECO:0000313" key="7">
    <source>
        <dbReference type="EMBL" id="TWT97686.1"/>
    </source>
</evidence>
<dbReference type="GO" id="GO:0005886">
    <property type="term" value="C:plasma membrane"/>
    <property type="evidence" value="ECO:0007669"/>
    <property type="project" value="UniProtKB-SubCell"/>
</dbReference>
<gene>
    <name evidence="7" type="primary">rbsC</name>
    <name evidence="7" type="ORF">Pla108_18380</name>
</gene>
<feature type="transmembrane region" description="Helical" evidence="6">
    <location>
        <begin position="276"/>
        <end position="295"/>
    </location>
</feature>
<evidence type="ECO:0000256" key="3">
    <source>
        <dbReference type="ARBA" id="ARBA00022692"/>
    </source>
</evidence>
<dbReference type="Proteomes" id="UP000317421">
    <property type="component" value="Unassembled WGS sequence"/>
</dbReference>
<evidence type="ECO:0000256" key="2">
    <source>
        <dbReference type="ARBA" id="ARBA00022475"/>
    </source>
</evidence>
<comment type="subcellular location">
    <subcellularLocation>
        <location evidence="1">Cell membrane</location>
        <topology evidence="1">Multi-pass membrane protein</topology>
    </subcellularLocation>
</comment>
<feature type="transmembrane region" description="Helical" evidence="6">
    <location>
        <begin position="100"/>
        <end position="120"/>
    </location>
</feature>
<dbReference type="InterPro" id="IPR001851">
    <property type="entry name" value="ABC_transp_permease"/>
</dbReference>
<organism evidence="7 8">
    <name type="scientific">Botrimarina colliarenosi</name>
    <dbReference type="NCBI Taxonomy" id="2528001"/>
    <lineage>
        <taxon>Bacteria</taxon>
        <taxon>Pseudomonadati</taxon>
        <taxon>Planctomycetota</taxon>
        <taxon>Planctomycetia</taxon>
        <taxon>Pirellulales</taxon>
        <taxon>Lacipirellulaceae</taxon>
        <taxon>Botrimarina</taxon>
    </lineage>
</organism>
<evidence type="ECO:0000313" key="8">
    <source>
        <dbReference type="Proteomes" id="UP000317421"/>
    </source>
</evidence>
<evidence type="ECO:0000256" key="4">
    <source>
        <dbReference type="ARBA" id="ARBA00022989"/>
    </source>
</evidence>
<keyword evidence="8" id="KW-1185">Reference proteome</keyword>
<dbReference type="RefSeq" id="WP_146444600.1">
    <property type="nucleotide sequence ID" value="NZ_SJPR01000002.1"/>
</dbReference>
<protein>
    <submittedName>
        <fullName evidence="7">Ribose transport system permease protein RbsC</fullName>
    </submittedName>
</protein>